<dbReference type="PROSITE" id="PS50090">
    <property type="entry name" value="MYB_LIKE"/>
    <property type="match status" value="2"/>
</dbReference>
<feature type="region of interest" description="Disordered" evidence="5">
    <location>
        <begin position="276"/>
        <end position="312"/>
    </location>
</feature>
<dbReference type="SUPFAM" id="SSF46689">
    <property type="entry name" value="Homeodomain-like"/>
    <property type="match status" value="1"/>
</dbReference>
<protein>
    <submittedName>
        <fullName evidence="8">FlbD protein</fullName>
    </submittedName>
</protein>
<organism evidence="8 9">
    <name type="scientific">Ascosphaera apis ARSEF 7405</name>
    <dbReference type="NCBI Taxonomy" id="392613"/>
    <lineage>
        <taxon>Eukaryota</taxon>
        <taxon>Fungi</taxon>
        <taxon>Dikarya</taxon>
        <taxon>Ascomycota</taxon>
        <taxon>Pezizomycotina</taxon>
        <taxon>Eurotiomycetes</taxon>
        <taxon>Eurotiomycetidae</taxon>
        <taxon>Onygenales</taxon>
        <taxon>Ascosphaeraceae</taxon>
        <taxon>Ascosphaera</taxon>
    </lineage>
</organism>
<evidence type="ECO:0000313" key="9">
    <source>
        <dbReference type="Proteomes" id="UP000242877"/>
    </source>
</evidence>
<evidence type="ECO:0000256" key="4">
    <source>
        <dbReference type="ARBA" id="ARBA00023242"/>
    </source>
</evidence>
<keyword evidence="9" id="KW-1185">Reference proteome</keyword>
<comment type="caution">
    <text evidence="8">The sequence shown here is derived from an EMBL/GenBank/DDBJ whole genome shotgun (WGS) entry which is preliminary data.</text>
</comment>
<dbReference type="Pfam" id="PF13921">
    <property type="entry name" value="Myb_DNA-bind_6"/>
    <property type="match status" value="1"/>
</dbReference>
<sequence length="312" mass="35457">MTNQRRGPWLPEEDQQLLALVNAQGASNWVRIAESMKFRTPKQCRERFHQNLKPSLNHEPITPEEGAMIEQMVREMGRRWAEIARRLGNRSDNSVKNWWNGSVNRRRRVHTVGSGSRASTPRSDLHHSYDARYARYSPVGVPYSPPVTEKHIHSGSSSPAYPEYSNWPSSSSSDMWRKQQHRLSYGSTYSYHVDPQLPSPVFTEKSATPASQKPPSLFSSRSSVHSESPVNQSPNMAPMMMMTPVRDESTKIVLPGIDSLTNFDCPRSYVPTTSYERTTLQYRREPSVESSASRPASQPKDNRMSISNLVAH</sequence>
<dbReference type="GO" id="GO:0000278">
    <property type="term" value="P:mitotic cell cycle"/>
    <property type="evidence" value="ECO:0007669"/>
    <property type="project" value="TreeGrafter"/>
</dbReference>
<dbReference type="GO" id="GO:0005634">
    <property type="term" value="C:nucleus"/>
    <property type="evidence" value="ECO:0007669"/>
    <property type="project" value="UniProtKB-SubCell"/>
</dbReference>
<dbReference type="InterPro" id="IPR050560">
    <property type="entry name" value="MYB_TF"/>
</dbReference>
<dbReference type="PROSITE" id="PS51294">
    <property type="entry name" value="HTH_MYB"/>
    <property type="match status" value="2"/>
</dbReference>
<evidence type="ECO:0000259" key="7">
    <source>
        <dbReference type="PROSITE" id="PS51294"/>
    </source>
</evidence>
<feature type="domain" description="Myb-like" evidence="6">
    <location>
        <begin position="1"/>
        <end position="52"/>
    </location>
</feature>
<dbReference type="PANTHER" id="PTHR45614">
    <property type="entry name" value="MYB PROTEIN-RELATED"/>
    <property type="match status" value="1"/>
</dbReference>
<evidence type="ECO:0000259" key="6">
    <source>
        <dbReference type="PROSITE" id="PS50090"/>
    </source>
</evidence>
<dbReference type="SMART" id="SM00717">
    <property type="entry name" value="SANT"/>
    <property type="match status" value="2"/>
</dbReference>
<keyword evidence="2" id="KW-0677">Repeat</keyword>
<gene>
    <name evidence="8" type="ORF">AAP_05293</name>
</gene>
<comment type="subcellular location">
    <subcellularLocation>
        <location evidence="1">Nucleus</location>
    </subcellularLocation>
</comment>
<dbReference type="GO" id="GO:2000037">
    <property type="term" value="P:regulation of stomatal complex patterning"/>
    <property type="evidence" value="ECO:0007669"/>
    <property type="project" value="UniProtKB-ARBA"/>
</dbReference>
<dbReference type="FunFam" id="1.10.10.60:FF:000355">
    <property type="entry name" value="Transcription factor MYB124"/>
    <property type="match status" value="1"/>
</dbReference>
<evidence type="ECO:0000256" key="3">
    <source>
        <dbReference type="ARBA" id="ARBA00023125"/>
    </source>
</evidence>
<accession>A0A167VUM1</accession>
<dbReference type="GO" id="GO:0050891">
    <property type="term" value="P:multicellular organismal-level water homeostasis"/>
    <property type="evidence" value="ECO:0007669"/>
    <property type="project" value="UniProtKB-ARBA"/>
</dbReference>
<feature type="region of interest" description="Disordered" evidence="5">
    <location>
        <begin position="200"/>
        <end position="238"/>
    </location>
</feature>
<keyword evidence="3" id="KW-0238">DNA-binding</keyword>
<feature type="domain" description="HTH myb-type" evidence="7">
    <location>
        <begin position="57"/>
        <end position="107"/>
    </location>
</feature>
<dbReference type="CDD" id="cd00167">
    <property type="entry name" value="SANT"/>
    <property type="match status" value="2"/>
</dbReference>
<dbReference type="VEuPathDB" id="FungiDB:AAP_05293"/>
<dbReference type="GO" id="GO:1902806">
    <property type="term" value="P:regulation of cell cycle G1/S phase transition"/>
    <property type="evidence" value="ECO:0007669"/>
    <property type="project" value="UniProtKB-ARBA"/>
</dbReference>
<dbReference type="InterPro" id="IPR009057">
    <property type="entry name" value="Homeodomain-like_sf"/>
</dbReference>
<dbReference type="PANTHER" id="PTHR45614:SF25">
    <property type="entry name" value="MYB PROTEIN"/>
    <property type="match status" value="1"/>
</dbReference>
<evidence type="ECO:0000256" key="1">
    <source>
        <dbReference type="ARBA" id="ARBA00004123"/>
    </source>
</evidence>
<dbReference type="GO" id="GO:0000978">
    <property type="term" value="F:RNA polymerase II cis-regulatory region sequence-specific DNA binding"/>
    <property type="evidence" value="ECO:0007669"/>
    <property type="project" value="TreeGrafter"/>
</dbReference>
<dbReference type="InterPro" id="IPR001005">
    <property type="entry name" value="SANT/Myb"/>
</dbReference>
<reference evidence="8 9" key="1">
    <citation type="journal article" date="2016" name="Genome Biol. Evol.">
        <title>Divergent and convergent evolution of fungal pathogenicity.</title>
        <authorList>
            <person name="Shang Y."/>
            <person name="Xiao G."/>
            <person name="Zheng P."/>
            <person name="Cen K."/>
            <person name="Zhan S."/>
            <person name="Wang C."/>
        </authorList>
    </citation>
    <scope>NUCLEOTIDE SEQUENCE [LARGE SCALE GENOMIC DNA]</scope>
    <source>
        <strain evidence="8 9">ARSEF 7405</strain>
    </source>
</reference>
<dbReference type="GO" id="GO:0000981">
    <property type="term" value="F:DNA-binding transcription factor activity, RNA polymerase II-specific"/>
    <property type="evidence" value="ECO:0007669"/>
    <property type="project" value="TreeGrafter"/>
</dbReference>
<feature type="compositionally biased region" description="Low complexity" evidence="5">
    <location>
        <begin position="211"/>
        <end position="229"/>
    </location>
</feature>
<proteinExistence type="predicted"/>
<dbReference type="GO" id="GO:0045944">
    <property type="term" value="P:positive regulation of transcription by RNA polymerase II"/>
    <property type="evidence" value="ECO:0007669"/>
    <property type="project" value="TreeGrafter"/>
</dbReference>
<dbReference type="Proteomes" id="UP000242877">
    <property type="component" value="Unassembled WGS sequence"/>
</dbReference>
<feature type="domain" description="HTH myb-type" evidence="7">
    <location>
        <begin position="1"/>
        <end position="56"/>
    </location>
</feature>
<dbReference type="GO" id="GO:1902584">
    <property type="term" value="P:positive regulation of response to water deprivation"/>
    <property type="evidence" value="ECO:0007669"/>
    <property type="project" value="UniProtKB-ARBA"/>
</dbReference>
<dbReference type="InterPro" id="IPR017930">
    <property type="entry name" value="Myb_dom"/>
</dbReference>
<feature type="domain" description="Myb-like" evidence="6">
    <location>
        <begin position="53"/>
        <end position="103"/>
    </location>
</feature>
<dbReference type="AlphaFoldDB" id="A0A167VUM1"/>
<dbReference type="EMBL" id="AZGZ01000029">
    <property type="protein sequence ID" value="KZZ88027.1"/>
    <property type="molecule type" value="Genomic_DNA"/>
</dbReference>
<dbReference type="OrthoDB" id="2143914at2759"/>
<evidence type="ECO:0000256" key="5">
    <source>
        <dbReference type="SAM" id="MobiDB-lite"/>
    </source>
</evidence>
<dbReference type="GO" id="GO:0032875">
    <property type="term" value="P:regulation of DNA endoreduplication"/>
    <property type="evidence" value="ECO:0007669"/>
    <property type="project" value="UniProtKB-ARBA"/>
</dbReference>
<evidence type="ECO:0000256" key="2">
    <source>
        <dbReference type="ARBA" id="ARBA00022737"/>
    </source>
</evidence>
<dbReference type="GO" id="GO:0033993">
    <property type="term" value="P:response to lipid"/>
    <property type="evidence" value="ECO:0007669"/>
    <property type="project" value="UniProtKB-ARBA"/>
</dbReference>
<name>A0A167VUM1_9EURO</name>
<dbReference type="GO" id="GO:1901002">
    <property type="term" value="P:positive regulation of response to salt stress"/>
    <property type="evidence" value="ECO:0007669"/>
    <property type="project" value="UniProtKB-ARBA"/>
</dbReference>
<evidence type="ECO:0000313" key="8">
    <source>
        <dbReference type="EMBL" id="KZZ88027.1"/>
    </source>
</evidence>
<keyword evidence="4" id="KW-0539">Nucleus</keyword>
<dbReference type="Gene3D" id="1.10.10.60">
    <property type="entry name" value="Homeodomain-like"/>
    <property type="match status" value="2"/>
</dbReference>